<feature type="transmembrane region" description="Helical" evidence="1">
    <location>
        <begin position="132"/>
        <end position="150"/>
    </location>
</feature>
<evidence type="ECO:0000313" key="3">
    <source>
        <dbReference type="EMBL" id="CEK81772.1"/>
    </source>
</evidence>
<feature type="transmembrane region" description="Helical" evidence="1">
    <location>
        <begin position="240"/>
        <end position="260"/>
    </location>
</feature>
<sequence length="351" mass="39057">NQAKYGSLSGSVPFSEKVVPVENTITMDEKTEEQPAASITFADLGIPLAANLQDTVLGTARPLSDITWKERIYLALMLLSIVAVTVMTLIRLRVVNTNDPDFTFCLVLLLNAAFCVWFAVEGVLRERPSELFILSFATVIIMVYLIVNYATGSRNDVKLARLVIACFFCPVLFILGFVIACEYHMSKRLIFRTVGANEMLQVLYRNLLVFQDFLKFDLQLGGSMIILILTIAKDISLRDIIILSVGGFVTVVWFILGFFTMSREWKIGAYIFFLFSPVELAYVFYKIYDAAHYKDIPGNKDSDGLVDATIACGVGAVAVRLVVIFTAAVVFRKFGNGLRDKLKPPSSESNS</sequence>
<feature type="transmembrane region" description="Helical" evidence="1">
    <location>
        <begin position="102"/>
        <end position="120"/>
    </location>
</feature>
<evidence type="ECO:0000259" key="2">
    <source>
        <dbReference type="Pfam" id="PF25044"/>
    </source>
</evidence>
<feature type="domain" description="DUF7789" evidence="2">
    <location>
        <begin position="58"/>
        <end position="179"/>
    </location>
</feature>
<reference evidence="3" key="1">
    <citation type="submission" date="2014-12" db="EMBL/GenBank/DDBJ databases">
        <title>Insight into the proteome of Arion vulgaris.</title>
        <authorList>
            <person name="Aradska J."/>
            <person name="Bulat T."/>
            <person name="Smidak R."/>
            <person name="Sarate P."/>
            <person name="Gangsoo J."/>
            <person name="Sialana F."/>
            <person name="Bilban M."/>
            <person name="Lubec G."/>
        </authorList>
    </citation>
    <scope>NUCLEOTIDE SEQUENCE</scope>
    <source>
        <tissue evidence="3">Skin</tissue>
    </source>
</reference>
<keyword evidence="1" id="KW-0472">Membrane</keyword>
<name>A0A0B7AMB0_9EUPU</name>
<feature type="transmembrane region" description="Helical" evidence="1">
    <location>
        <begin position="267"/>
        <end position="288"/>
    </location>
</feature>
<feature type="non-terminal residue" evidence="3">
    <location>
        <position position="1"/>
    </location>
</feature>
<proteinExistence type="predicted"/>
<dbReference type="AlphaFoldDB" id="A0A0B7AMB0"/>
<dbReference type="EMBL" id="HACG01034907">
    <property type="protein sequence ID" value="CEK81772.1"/>
    <property type="molecule type" value="Transcribed_RNA"/>
</dbReference>
<dbReference type="Pfam" id="PF25044">
    <property type="entry name" value="DUF7789"/>
    <property type="match status" value="2"/>
</dbReference>
<dbReference type="InterPro" id="IPR056691">
    <property type="entry name" value="DUF7789"/>
</dbReference>
<dbReference type="PANTHER" id="PTHR39299">
    <property type="entry name" value="TRANSMEMBRANE PROTEIN"/>
    <property type="match status" value="1"/>
</dbReference>
<protein>
    <recommendedName>
        <fullName evidence="2">DUF7789 domain-containing protein</fullName>
    </recommendedName>
</protein>
<dbReference type="PANTHER" id="PTHR39299:SF1">
    <property type="entry name" value="TRANSMEMBRANE PROTEIN"/>
    <property type="match status" value="1"/>
</dbReference>
<feature type="transmembrane region" description="Helical" evidence="1">
    <location>
        <begin position="162"/>
        <end position="185"/>
    </location>
</feature>
<feature type="transmembrane region" description="Helical" evidence="1">
    <location>
        <begin position="308"/>
        <end position="331"/>
    </location>
</feature>
<feature type="domain" description="DUF7789" evidence="2">
    <location>
        <begin position="194"/>
        <end position="325"/>
    </location>
</feature>
<organism evidence="3">
    <name type="scientific">Arion vulgaris</name>
    <dbReference type="NCBI Taxonomy" id="1028688"/>
    <lineage>
        <taxon>Eukaryota</taxon>
        <taxon>Metazoa</taxon>
        <taxon>Spiralia</taxon>
        <taxon>Lophotrochozoa</taxon>
        <taxon>Mollusca</taxon>
        <taxon>Gastropoda</taxon>
        <taxon>Heterobranchia</taxon>
        <taxon>Euthyneura</taxon>
        <taxon>Panpulmonata</taxon>
        <taxon>Eupulmonata</taxon>
        <taxon>Stylommatophora</taxon>
        <taxon>Helicina</taxon>
        <taxon>Arionoidea</taxon>
        <taxon>Arionidae</taxon>
        <taxon>Arion</taxon>
    </lineage>
</organism>
<feature type="transmembrane region" description="Helical" evidence="1">
    <location>
        <begin position="72"/>
        <end position="90"/>
    </location>
</feature>
<gene>
    <name evidence="3" type="primary">ORF127908</name>
</gene>
<evidence type="ECO:0000256" key="1">
    <source>
        <dbReference type="SAM" id="Phobius"/>
    </source>
</evidence>
<accession>A0A0B7AMB0</accession>
<keyword evidence="1" id="KW-1133">Transmembrane helix</keyword>
<keyword evidence="1" id="KW-0812">Transmembrane</keyword>